<gene>
    <name evidence="3" type="ORF">DF3PB_90023</name>
</gene>
<dbReference type="EMBL" id="UIDG01000645">
    <property type="protein sequence ID" value="SUS08821.1"/>
    <property type="molecule type" value="Genomic_DNA"/>
</dbReference>
<dbReference type="PANTHER" id="PTHR36582:SF2">
    <property type="entry name" value="ANTITOXIN PARD"/>
    <property type="match status" value="1"/>
</dbReference>
<reference evidence="3" key="1">
    <citation type="submission" date="2018-07" db="EMBL/GenBank/DDBJ databases">
        <authorList>
            <person name="Quirk P.G."/>
            <person name="Krulwich T.A."/>
        </authorList>
    </citation>
    <scope>NUCLEOTIDE SEQUENCE</scope>
</reference>
<dbReference type="InterPro" id="IPR022789">
    <property type="entry name" value="ParD"/>
</dbReference>
<dbReference type="AlphaFoldDB" id="A0A380TM39"/>
<dbReference type="InterPro" id="IPR038296">
    <property type="entry name" value="ParD_sf"/>
</dbReference>
<sequence>MTTVYVLLPYTDMASIPLTQHQETFISERVASGFYVTTTEVVAAALRLLEDEERLRTERLAALKQAIAPALRQVKEGRLEDGESVIARVRAHIRAIPEAR</sequence>
<dbReference type="GO" id="GO:0006355">
    <property type="term" value="P:regulation of DNA-templated transcription"/>
    <property type="evidence" value="ECO:0007669"/>
    <property type="project" value="InterPro"/>
</dbReference>
<evidence type="ECO:0008006" key="4">
    <source>
        <dbReference type="Google" id="ProtNLM"/>
    </source>
</evidence>
<comment type="similarity">
    <text evidence="1">Belongs to the ParD antitoxin family.</text>
</comment>
<keyword evidence="2" id="KW-1277">Toxin-antitoxin system</keyword>
<dbReference type="Gene3D" id="6.10.10.120">
    <property type="entry name" value="Antitoxin ParD1-like"/>
    <property type="match status" value="1"/>
</dbReference>
<dbReference type="NCBIfam" id="TIGR02606">
    <property type="entry name" value="antidote_CC2985"/>
    <property type="match status" value="1"/>
</dbReference>
<evidence type="ECO:0000256" key="2">
    <source>
        <dbReference type="ARBA" id="ARBA00022649"/>
    </source>
</evidence>
<dbReference type="PANTHER" id="PTHR36582">
    <property type="entry name" value="ANTITOXIN PARD"/>
    <property type="match status" value="1"/>
</dbReference>
<protein>
    <recommendedName>
        <fullName evidence="4">Type II toxin-antitoxin system ParD family antitoxin</fullName>
    </recommendedName>
</protein>
<name>A0A380TM39_9ZZZZ</name>
<dbReference type="Pfam" id="PF03693">
    <property type="entry name" value="ParD_antitoxin"/>
    <property type="match status" value="1"/>
</dbReference>
<proteinExistence type="inferred from homology"/>
<organism evidence="3">
    <name type="scientific">metagenome</name>
    <dbReference type="NCBI Taxonomy" id="256318"/>
    <lineage>
        <taxon>unclassified sequences</taxon>
        <taxon>metagenomes</taxon>
    </lineage>
</organism>
<evidence type="ECO:0000313" key="3">
    <source>
        <dbReference type="EMBL" id="SUS08821.1"/>
    </source>
</evidence>
<evidence type="ECO:0000256" key="1">
    <source>
        <dbReference type="ARBA" id="ARBA00008580"/>
    </source>
</evidence>
<dbReference type="SUPFAM" id="SSF47598">
    <property type="entry name" value="Ribbon-helix-helix"/>
    <property type="match status" value="1"/>
</dbReference>
<accession>A0A380TM39</accession>
<dbReference type="InterPro" id="IPR010985">
    <property type="entry name" value="Ribbon_hlx_hlx"/>
</dbReference>